<evidence type="ECO:0000313" key="1">
    <source>
        <dbReference type="EMBL" id="KAJ9130680.1"/>
    </source>
</evidence>
<dbReference type="AlphaFoldDB" id="A0AA38RHE3"/>
<keyword evidence="2" id="KW-1185">Reference proteome</keyword>
<proteinExistence type="predicted"/>
<organism evidence="1 2">
    <name type="scientific">Pleurostoma richardsiae</name>
    <dbReference type="NCBI Taxonomy" id="41990"/>
    <lineage>
        <taxon>Eukaryota</taxon>
        <taxon>Fungi</taxon>
        <taxon>Dikarya</taxon>
        <taxon>Ascomycota</taxon>
        <taxon>Pezizomycotina</taxon>
        <taxon>Sordariomycetes</taxon>
        <taxon>Sordariomycetidae</taxon>
        <taxon>Calosphaeriales</taxon>
        <taxon>Pleurostomataceae</taxon>
        <taxon>Pleurostoma</taxon>
    </lineage>
</organism>
<protein>
    <submittedName>
        <fullName evidence="1">Uncharacterized protein</fullName>
    </submittedName>
</protein>
<comment type="caution">
    <text evidence="1">The sequence shown here is derived from an EMBL/GenBank/DDBJ whole genome shotgun (WGS) entry which is preliminary data.</text>
</comment>
<name>A0AA38RHE3_9PEZI</name>
<reference evidence="1" key="1">
    <citation type="submission" date="2022-07" db="EMBL/GenBank/DDBJ databases">
        <title>Fungi with potential for degradation of polypropylene.</title>
        <authorList>
            <person name="Gostincar C."/>
        </authorList>
    </citation>
    <scope>NUCLEOTIDE SEQUENCE</scope>
    <source>
        <strain evidence="1">EXF-13308</strain>
    </source>
</reference>
<accession>A0AA38RHE3</accession>
<evidence type="ECO:0000313" key="2">
    <source>
        <dbReference type="Proteomes" id="UP001174694"/>
    </source>
</evidence>
<gene>
    <name evidence="1" type="ORF">NKR23_g12072</name>
</gene>
<sequence>MRCLPSKPPATDHHDVHCLDSAASQLEYFVVHGSSCCVWRTFPDLRIRCGRPSALSDDAMTDPPLLAFPPQPCILDAVAALTPGGHPLDHAGIVMQSWMSQGPLGASLYGVPAMRIGH</sequence>
<dbReference type="Proteomes" id="UP001174694">
    <property type="component" value="Unassembled WGS sequence"/>
</dbReference>
<dbReference type="EMBL" id="JANBVO010000081">
    <property type="protein sequence ID" value="KAJ9130680.1"/>
    <property type="molecule type" value="Genomic_DNA"/>
</dbReference>